<dbReference type="AlphaFoldDB" id="A0AAC9AE41"/>
<keyword evidence="1" id="KW-0677">Repeat</keyword>
<dbReference type="GO" id="GO:0008773">
    <property type="term" value="F:[protein-PII] uridylyltransferase activity"/>
    <property type="evidence" value="ECO:0007669"/>
    <property type="project" value="InterPro"/>
</dbReference>
<dbReference type="Gene3D" id="3.10.580.10">
    <property type="entry name" value="CBS-domain"/>
    <property type="match status" value="1"/>
</dbReference>
<dbReference type="RefSeq" id="WP_015068161.1">
    <property type="nucleotide sequence ID" value="NZ_CP013928.1"/>
</dbReference>
<evidence type="ECO:0000256" key="2">
    <source>
        <dbReference type="PROSITE-ProRule" id="PRU00703"/>
    </source>
</evidence>
<dbReference type="InterPro" id="IPR005105">
    <property type="entry name" value="GlnD_Uridyltrans_N"/>
</dbReference>
<dbReference type="SMART" id="SM00116">
    <property type="entry name" value="CBS"/>
    <property type="match status" value="2"/>
</dbReference>
<gene>
    <name evidence="5" type="ORF">AV942_17180</name>
</gene>
<feature type="domain" description="Cyclic nucleotide-binding" evidence="3">
    <location>
        <begin position="37"/>
        <end position="96"/>
    </location>
</feature>
<dbReference type="PANTHER" id="PTHR48108:SF31">
    <property type="entry name" value="CBS DOMAIN AND CYCLIC NUCLEOTIDE-REGULATED NUCLEOTIDYLTRANSFERASE"/>
    <property type="match status" value="1"/>
</dbReference>
<dbReference type="Pfam" id="PF10335">
    <property type="entry name" value="DUF294_C"/>
    <property type="match status" value="1"/>
</dbReference>
<reference evidence="5 6" key="1">
    <citation type="submission" date="2015-12" db="EMBL/GenBank/DDBJ databases">
        <title>Intraspecies pangenome expansion in the marine bacterium Alteromonas.</title>
        <authorList>
            <person name="Lopez-Perez M."/>
            <person name="Rodriguez-Valera F."/>
        </authorList>
    </citation>
    <scope>NUCLEOTIDE SEQUENCE [LARGE SCALE GENOMIC DNA]</scope>
    <source>
        <strain evidence="5 6">UM8</strain>
    </source>
</reference>
<dbReference type="CDD" id="cd00038">
    <property type="entry name" value="CAP_ED"/>
    <property type="match status" value="1"/>
</dbReference>
<dbReference type="SUPFAM" id="SSF51206">
    <property type="entry name" value="cAMP-binding domain-like"/>
    <property type="match status" value="1"/>
</dbReference>
<name>A0AAC9AE41_9ALTE</name>
<dbReference type="Pfam" id="PF00571">
    <property type="entry name" value="CBS"/>
    <property type="match status" value="2"/>
</dbReference>
<evidence type="ECO:0000259" key="3">
    <source>
        <dbReference type="PROSITE" id="PS50042"/>
    </source>
</evidence>
<dbReference type="SUPFAM" id="SSF54631">
    <property type="entry name" value="CBS-domain pair"/>
    <property type="match status" value="1"/>
</dbReference>
<dbReference type="EMBL" id="CP013928">
    <property type="protein sequence ID" value="AMJ79899.1"/>
    <property type="molecule type" value="Genomic_DNA"/>
</dbReference>
<protein>
    <submittedName>
        <fullName evidence="5">Signal transduction protein</fullName>
    </submittedName>
</protein>
<dbReference type="InterPro" id="IPR000644">
    <property type="entry name" value="CBS_dom"/>
</dbReference>
<dbReference type="Proteomes" id="UP000061468">
    <property type="component" value="Chromosome"/>
</dbReference>
<dbReference type="InterPro" id="IPR018490">
    <property type="entry name" value="cNMP-bd_dom_sf"/>
</dbReference>
<dbReference type="Pfam" id="PF03445">
    <property type="entry name" value="DUF294"/>
    <property type="match status" value="1"/>
</dbReference>
<evidence type="ECO:0000259" key="4">
    <source>
        <dbReference type="PROSITE" id="PS51371"/>
    </source>
</evidence>
<evidence type="ECO:0000256" key="1">
    <source>
        <dbReference type="ARBA" id="ARBA00022737"/>
    </source>
</evidence>
<dbReference type="InterPro" id="IPR018821">
    <property type="entry name" value="DUF294_put_nucleoTrafse_sb-bd"/>
</dbReference>
<proteinExistence type="predicted"/>
<sequence length="613" mass="68351">MTAMAKQVEDFLNTSAPFDVLDKEQKLELVKHTELIYVTSENVSDLYQENNALFLIQGGQFSIQDSDAPLRHLSEGDYFGYAGIMEQRSFPLSISVDSPGLVYRFDASAVSPLFEQPAIRQFFNGLRDNALQSHAISDTNSMWLYKGLCDVIEKAPVSVNADTSISAAAQLMTTQKVSSLLVTQNNKLTGIVTDRDLRSRVVAASLDTHLPVSEIMTQSPAQITGNRTLFDALALMTEKNIHHLPVIDHQSLVPLGMVTASDIIRHQRGNVLFIIGELSKAENLYELTRLSWQLPHYFAAHAKKAGDYDIAGKILSQATDIMTRKLIGFFQQANGKAPMMFAWLVYGSQAREDQTMGSDQDNGLLLAKAPTKAQADYFSKMSEYVCNGLAKCGIKLCDGNIMASNPALRLSLDEAIEEARHWVKAPTKDAIMHFNIFLDVRCAAGDVSLFKQLQKQRAPLMQQNMFLAALARHSNEISVPLSMFQKFIYEKAKNDKQKEKDVIDLKTRAVALINNIARIYALADGITLPNTLARLDALSSRSQLSKRDATNLRDIWLFLNRLRWRHQLENKVTDNRVSISSLSSIEKHQLKAAFKAIDRTNQAMVMKFSGGVG</sequence>
<feature type="domain" description="CBS" evidence="4">
    <location>
        <begin position="216"/>
        <end position="273"/>
    </location>
</feature>
<dbReference type="InterPro" id="IPR014710">
    <property type="entry name" value="RmlC-like_jellyroll"/>
</dbReference>
<organism evidence="5 6">
    <name type="scientific">Alteromonas mediterranea</name>
    <dbReference type="NCBI Taxonomy" id="314275"/>
    <lineage>
        <taxon>Bacteria</taxon>
        <taxon>Pseudomonadati</taxon>
        <taxon>Pseudomonadota</taxon>
        <taxon>Gammaproteobacteria</taxon>
        <taxon>Alteromonadales</taxon>
        <taxon>Alteromonadaceae</taxon>
        <taxon>Alteromonas/Salinimonas group</taxon>
        <taxon>Alteromonas</taxon>
    </lineage>
</organism>
<dbReference type="PROSITE" id="PS51371">
    <property type="entry name" value="CBS"/>
    <property type="match status" value="2"/>
</dbReference>
<dbReference type="CDD" id="cd05401">
    <property type="entry name" value="NT_GlnE_GlnD_like"/>
    <property type="match status" value="1"/>
</dbReference>
<feature type="domain" description="CBS" evidence="4">
    <location>
        <begin position="152"/>
        <end position="208"/>
    </location>
</feature>
<accession>A0AAC9AE41</accession>
<evidence type="ECO:0000313" key="6">
    <source>
        <dbReference type="Proteomes" id="UP000061468"/>
    </source>
</evidence>
<keyword evidence="2" id="KW-0129">CBS domain</keyword>
<dbReference type="PROSITE" id="PS50042">
    <property type="entry name" value="CNMP_BINDING_3"/>
    <property type="match status" value="1"/>
</dbReference>
<dbReference type="PANTHER" id="PTHR48108">
    <property type="entry name" value="CBS DOMAIN-CONTAINING PROTEIN CBSX2, CHLOROPLASTIC"/>
    <property type="match status" value="1"/>
</dbReference>
<evidence type="ECO:0000313" key="5">
    <source>
        <dbReference type="EMBL" id="AMJ79899.1"/>
    </source>
</evidence>
<dbReference type="CDD" id="cd04587">
    <property type="entry name" value="CBS_pair_CAP-ED_NT_Pol-beta-like_DUF294_assoc"/>
    <property type="match status" value="1"/>
</dbReference>
<dbReference type="InterPro" id="IPR051462">
    <property type="entry name" value="CBS_domain-containing"/>
</dbReference>
<dbReference type="InterPro" id="IPR000595">
    <property type="entry name" value="cNMP-bd_dom"/>
</dbReference>
<dbReference type="Gene3D" id="2.60.120.10">
    <property type="entry name" value="Jelly Rolls"/>
    <property type="match status" value="1"/>
</dbReference>
<dbReference type="InterPro" id="IPR046342">
    <property type="entry name" value="CBS_dom_sf"/>
</dbReference>